<dbReference type="InterPro" id="IPR057736">
    <property type="entry name" value="SAF_PseI/NeuA/NeuB"/>
</dbReference>
<dbReference type="Gene3D" id="3.90.1210.10">
    <property type="entry name" value="Antifreeze-like/N-acetylneuraminic acid synthase C-terminal domain"/>
    <property type="match status" value="1"/>
</dbReference>
<dbReference type="EC" id="2.5.1.101" evidence="2"/>
<name>A0A517RD67_9PLAN</name>
<organism evidence="2 3">
    <name type="scientific">Gimesia alba</name>
    <dbReference type="NCBI Taxonomy" id="2527973"/>
    <lineage>
        <taxon>Bacteria</taxon>
        <taxon>Pseudomonadati</taxon>
        <taxon>Planctomycetota</taxon>
        <taxon>Planctomycetia</taxon>
        <taxon>Planctomycetales</taxon>
        <taxon>Planctomycetaceae</taxon>
        <taxon>Gimesia</taxon>
    </lineage>
</organism>
<dbReference type="InterPro" id="IPR013974">
    <property type="entry name" value="SAF"/>
</dbReference>
<dbReference type="GO" id="GO:0047444">
    <property type="term" value="F:N-acylneuraminate-9-phosphate synthase activity"/>
    <property type="evidence" value="ECO:0007669"/>
    <property type="project" value="TreeGrafter"/>
</dbReference>
<dbReference type="InterPro" id="IPR006190">
    <property type="entry name" value="SAF_AFP_Neu5Ac"/>
</dbReference>
<dbReference type="SMART" id="SM00858">
    <property type="entry name" value="SAF"/>
    <property type="match status" value="1"/>
</dbReference>
<sequence length="336" mass="37225">MSVFIIAEAGVNHNGDVETAKRMIDAAVEAGADAIKFQTFKTEKLVCKSAPQAEYQKKNSSVNGEEETQFTLLKKLEINQETHRELFDYCRQAGVVFISTPFDLESIDLLKSLGLELIKVPSGEITNYPYLKKVGETFEKVVLSTGMADLGEIEDALDILIKSGVDRQNITVLHCNTEYPTPIQDVNLRAMLTIKSAFDVNIGYSDHTLGIEVSIAAAALGAKVIEKHFTLDKNMEGPDHAASLEPDELMMLVRGIRNTEKSLGSPLKKPSVSEVKNKPVVRKSIIASQAIRKGEVFTEENLCVKRPGTGISPMNWDHVINQVARRDYFEDELIDL</sequence>
<keyword evidence="3" id="KW-1185">Reference proteome</keyword>
<dbReference type="NCBIfam" id="TIGR03569">
    <property type="entry name" value="NeuB_NnaB"/>
    <property type="match status" value="1"/>
</dbReference>
<dbReference type="SUPFAM" id="SSF51569">
    <property type="entry name" value="Aldolase"/>
    <property type="match status" value="1"/>
</dbReference>
<dbReference type="PANTHER" id="PTHR42966">
    <property type="entry name" value="N-ACETYLNEURAMINATE SYNTHASE"/>
    <property type="match status" value="1"/>
</dbReference>
<dbReference type="PANTHER" id="PTHR42966:SF1">
    <property type="entry name" value="SIALIC ACID SYNTHASE"/>
    <property type="match status" value="1"/>
</dbReference>
<dbReference type="Pfam" id="PF08666">
    <property type="entry name" value="SAF"/>
    <property type="match status" value="1"/>
</dbReference>
<dbReference type="SUPFAM" id="SSF51269">
    <property type="entry name" value="AFP III-like domain"/>
    <property type="match status" value="1"/>
</dbReference>
<dbReference type="Pfam" id="PF03102">
    <property type="entry name" value="NeuB"/>
    <property type="match status" value="1"/>
</dbReference>
<dbReference type="PROSITE" id="PS50844">
    <property type="entry name" value="AFP_LIKE"/>
    <property type="match status" value="1"/>
</dbReference>
<dbReference type="Proteomes" id="UP000317171">
    <property type="component" value="Chromosome"/>
</dbReference>
<dbReference type="OrthoDB" id="9814210at2"/>
<dbReference type="InterPro" id="IPR013785">
    <property type="entry name" value="Aldolase_TIM"/>
</dbReference>
<reference evidence="2 3" key="1">
    <citation type="submission" date="2019-02" db="EMBL/GenBank/DDBJ databases">
        <title>Deep-cultivation of Planctomycetes and their phenomic and genomic characterization uncovers novel biology.</title>
        <authorList>
            <person name="Wiegand S."/>
            <person name="Jogler M."/>
            <person name="Boedeker C."/>
            <person name="Pinto D."/>
            <person name="Vollmers J."/>
            <person name="Rivas-Marin E."/>
            <person name="Kohn T."/>
            <person name="Peeters S.H."/>
            <person name="Heuer A."/>
            <person name="Rast P."/>
            <person name="Oberbeckmann S."/>
            <person name="Bunk B."/>
            <person name="Jeske O."/>
            <person name="Meyerdierks A."/>
            <person name="Storesund J.E."/>
            <person name="Kallscheuer N."/>
            <person name="Luecker S."/>
            <person name="Lage O.M."/>
            <person name="Pohl T."/>
            <person name="Merkel B.J."/>
            <person name="Hornburger P."/>
            <person name="Mueller R.-W."/>
            <person name="Bruemmer F."/>
            <person name="Labrenz M."/>
            <person name="Spormann A.M."/>
            <person name="Op den Camp H."/>
            <person name="Overmann J."/>
            <person name="Amann R."/>
            <person name="Jetten M.S.M."/>
            <person name="Mascher T."/>
            <person name="Medema M.H."/>
            <person name="Devos D.P."/>
            <person name="Kaster A.-K."/>
            <person name="Ovreas L."/>
            <person name="Rohde M."/>
            <person name="Galperin M.Y."/>
            <person name="Jogler C."/>
        </authorList>
    </citation>
    <scope>NUCLEOTIDE SEQUENCE [LARGE SCALE GENOMIC DNA]</scope>
    <source>
        <strain evidence="2 3">Pan241w</strain>
    </source>
</reference>
<evidence type="ECO:0000313" key="3">
    <source>
        <dbReference type="Proteomes" id="UP000317171"/>
    </source>
</evidence>
<dbReference type="InterPro" id="IPR036732">
    <property type="entry name" value="AFP_Neu5c_C_sf"/>
</dbReference>
<dbReference type="CDD" id="cd11615">
    <property type="entry name" value="SAF_NeuB_like"/>
    <property type="match status" value="1"/>
</dbReference>
<feature type="domain" description="AFP-like" evidence="1">
    <location>
        <begin position="284"/>
        <end position="336"/>
    </location>
</feature>
<dbReference type="InterPro" id="IPR013132">
    <property type="entry name" value="PseI/NeuA/B-like_N"/>
</dbReference>
<keyword evidence="2" id="KW-0808">Transferase</keyword>
<dbReference type="KEGG" id="gaz:Pan241w_18990"/>
<protein>
    <submittedName>
        <fullName evidence="2">N,N'-diacetyllegionaminic acid synthase</fullName>
        <ecNumber evidence="2">2.5.1.101</ecNumber>
    </submittedName>
</protein>
<evidence type="ECO:0000259" key="1">
    <source>
        <dbReference type="PROSITE" id="PS50844"/>
    </source>
</evidence>
<dbReference type="Gene3D" id="3.20.20.70">
    <property type="entry name" value="Aldolase class I"/>
    <property type="match status" value="1"/>
</dbReference>
<dbReference type="GO" id="GO:0016051">
    <property type="term" value="P:carbohydrate biosynthetic process"/>
    <property type="evidence" value="ECO:0007669"/>
    <property type="project" value="InterPro"/>
</dbReference>
<dbReference type="InterPro" id="IPR051690">
    <property type="entry name" value="PseI-like"/>
</dbReference>
<proteinExistence type="predicted"/>
<evidence type="ECO:0000313" key="2">
    <source>
        <dbReference type="EMBL" id="QDT41831.1"/>
    </source>
</evidence>
<dbReference type="AlphaFoldDB" id="A0A517RD67"/>
<dbReference type="EMBL" id="CP036269">
    <property type="protein sequence ID" value="QDT41831.1"/>
    <property type="molecule type" value="Genomic_DNA"/>
</dbReference>
<gene>
    <name evidence="2" type="primary">legI</name>
    <name evidence="2" type="ORF">Pan241w_18990</name>
</gene>
<accession>A0A517RD67</accession>
<dbReference type="RefSeq" id="WP_145214060.1">
    <property type="nucleotide sequence ID" value="NZ_CP036269.1"/>
</dbReference>
<dbReference type="InterPro" id="IPR020007">
    <property type="entry name" value="NeuB/NeuA"/>
</dbReference>